<comment type="similarity">
    <text evidence="2">Belongs to the peptidase S26C family.</text>
</comment>
<keyword evidence="5" id="KW-0184">Conjugation</keyword>
<name>A0ABY3R1U9_9BRAD</name>
<dbReference type="Pfam" id="PF10502">
    <property type="entry name" value="Peptidase_S26"/>
    <property type="match status" value="1"/>
</dbReference>
<keyword evidence="7" id="KW-0614">Plasmid</keyword>
<geneLocation type="plasmid" evidence="7 8">
    <name>pCC829_3</name>
</geneLocation>
<evidence type="ECO:0000256" key="3">
    <source>
        <dbReference type="ARBA" id="ARBA00022729"/>
    </source>
</evidence>
<dbReference type="Gene3D" id="2.10.109.10">
    <property type="entry name" value="Umud Fragment, subunit A"/>
    <property type="match status" value="1"/>
</dbReference>
<dbReference type="RefSeq" id="WP_231146035.1">
    <property type="nucleotide sequence ID" value="NZ_CP088103.1"/>
</dbReference>
<dbReference type="NCBIfam" id="NF010412">
    <property type="entry name" value="PRK13838.1"/>
    <property type="match status" value="1"/>
</dbReference>
<evidence type="ECO:0000256" key="4">
    <source>
        <dbReference type="ARBA" id="ARBA00022764"/>
    </source>
</evidence>
<proteinExistence type="inferred from homology"/>
<reference evidence="7" key="1">
    <citation type="submission" date="2021-11" db="EMBL/GenBank/DDBJ databases">
        <title>Australian commercial rhizobial inoculants.</title>
        <authorList>
            <person name="Kohlmeier M.G."/>
            <person name="O'Hara G.W."/>
            <person name="Colombi E."/>
            <person name="Ramsay J.P."/>
            <person name="Terpolilli J."/>
        </authorList>
    </citation>
    <scope>NUCLEOTIDE SEQUENCE</scope>
    <source>
        <strain evidence="7">CC829</strain>
        <plasmid evidence="7">pCC829_3</plasmid>
    </source>
</reference>
<protein>
    <submittedName>
        <fullName evidence="7">Conjugative transfer signal peptidase TraF</fullName>
    </submittedName>
</protein>
<evidence type="ECO:0000313" key="8">
    <source>
        <dbReference type="Proteomes" id="UP001430990"/>
    </source>
</evidence>
<dbReference type="SUPFAM" id="SSF51306">
    <property type="entry name" value="LexA/Signal peptidase"/>
    <property type="match status" value="1"/>
</dbReference>
<evidence type="ECO:0000256" key="2">
    <source>
        <dbReference type="ARBA" id="ARBA00005849"/>
    </source>
</evidence>
<dbReference type="InterPro" id="IPR036286">
    <property type="entry name" value="LexA/Signal_pep-like_sf"/>
</dbReference>
<sequence length="177" mass="18658">MRVRRSALVIVLAGAGLVAAVAGTGWCAGLRINMTPSYPRGLWQIEPLNRAAAAGDLVFICPPDTAEFQRAFARGYIRRGLCAGGLSPLIKTVAALTGHQVDVADRVFIDGHPLSHSNLRRTDSAGRVLAPFAGGVIPAGELYLHSDFAGSYDSRYFGPIPSSGLLGLARPVFVFGP</sequence>
<keyword evidence="3" id="KW-0732">Signal</keyword>
<comment type="subcellular location">
    <subcellularLocation>
        <location evidence="1">Periplasm</location>
    </subcellularLocation>
</comment>
<gene>
    <name evidence="7" type="primary">traF</name>
    <name evidence="7" type="ORF">BjapCC829_49990</name>
</gene>
<evidence type="ECO:0000256" key="5">
    <source>
        <dbReference type="ARBA" id="ARBA00022971"/>
    </source>
</evidence>
<evidence type="ECO:0000313" key="7">
    <source>
        <dbReference type="EMBL" id="UFW92250.1"/>
    </source>
</evidence>
<dbReference type="InterPro" id="IPR014139">
    <property type="entry name" value="Peptidase_S26C_TraF"/>
</dbReference>
<feature type="domain" description="Peptidase S26" evidence="6">
    <location>
        <begin position="10"/>
        <end position="172"/>
    </location>
</feature>
<evidence type="ECO:0000259" key="6">
    <source>
        <dbReference type="Pfam" id="PF10502"/>
    </source>
</evidence>
<organism evidence="7 8">
    <name type="scientific">Bradyrhizobium barranii</name>
    <dbReference type="NCBI Taxonomy" id="2992140"/>
    <lineage>
        <taxon>Bacteria</taxon>
        <taxon>Pseudomonadati</taxon>
        <taxon>Pseudomonadota</taxon>
        <taxon>Alphaproteobacteria</taxon>
        <taxon>Hyphomicrobiales</taxon>
        <taxon>Nitrobacteraceae</taxon>
        <taxon>Bradyrhizobium</taxon>
    </lineage>
</organism>
<keyword evidence="8" id="KW-1185">Reference proteome</keyword>
<dbReference type="EMBL" id="CP088103">
    <property type="protein sequence ID" value="UFW92250.1"/>
    <property type="molecule type" value="Genomic_DNA"/>
</dbReference>
<dbReference type="InterPro" id="IPR019533">
    <property type="entry name" value="Peptidase_S26"/>
</dbReference>
<dbReference type="NCBIfam" id="TIGR02771">
    <property type="entry name" value="TraF_Ti"/>
    <property type="match status" value="1"/>
</dbReference>
<evidence type="ECO:0000256" key="1">
    <source>
        <dbReference type="ARBA" id="ARBA00004418"/>
    </source>
</evidence>
<keyword evidence="4" id="KW-0574">Periplasm</keyword>
<dbReference type="Proteomes" id="UP001430990">
    <property type="component" value="Plasmid pCC829_3"/>
</dbReference>
<accession>A0ABY3R1U9</accession>